<feature type="region of interest" description="Disordered" evidence="1">
    <location>
        <begin position="1"/>
        <end position="25"/>
    </location>
</feature>
<gene>
    <name evidence="2" type="ORF">DR999_PMT14166</name>
</gene>
<evidence type="ECO:0000313" key="3">
    <source>
        <dbReference type="Proteomes" id="UP000297703"/>
    </source>
</evidence>
<accession>A0A4D9E1V8</accession>
<dbReference type="EMBL" id="QXTE01000158">
    <property type="protein sequence ID" value="TFK03427.1"/>
    <property type="molecule type" value="Genomic_DNA"/>
</dbReference>
<reference evidence="2 3" key="1">
    <citation type="submission" date="2019-04" db="EMBL/GenBank/DDBJ databases">
        <title>Draft genome of the big-headed turtle Platysternon megacephalum.</title>
        <authorList>
            <person name="Gong S."/>
        </authorList>
    </citation>
    <scope>NUCLEOTIDE SEQUENCE [LARGE SCALE GENOMIC DNA]</scope>
    <source>
        <strain evidence="2">DO16091913</strain>
        <tissue evidence="2">Muscle</tissue>
    </source>
</reference>
<protein>
    <submittedName>
        <fullName evidence="2">Bactericidal permeability-increasing protein-like</fullName>
    </submittedName>
</protein>
<dbReference type="Proteomes" id="UP000297703">
    <property type="component" value="Unassembled WGS sequence"/>
</dbReference>
<organism evidence="2 3">
    <name type="scientific">Platysternon megacephalum</name>
    <name type="common">big-headed turtle</name>
    <dbReference type="NCBI Taxonomy" id="55544"/>
    <lineage>
        <taxon>Eukaryota</taxon>
        <taxon>Metazoa</taxon>
        <taxon>Chordata</taxon>
        <taxon>Craniata</taxon>
        <taxon>Vertebrata</taxon>
        <taxon>Euteleostomi</taxon>
        <taxon>Archelosauria</taxon>
        <taxon>Testudinata</taxon>
        <taxon>Testudines</taxon>
        <taxon>Cryptodira</taxon>
        <taxon>Durocryptodira</taxon>
        <taxon>Testudinoidea</taxon>
        <taxon>Platysternidae</taxon>
        <taxon>Platysternon</taxon>
    </lineage>
</organism>
<proteinExistence type="predicted"/>
<dbReference type="AlphaFoldDB" id="A0A4D9E1V8"/>
<sequence length="134" mass="14341">MRQEASGEVRSLILEKTFPPPQAAENEARTLGFKAEERVLQAATAECPGLVLPELVRRAFPPQGAKNRGCQSKPSLRGTYTVMQRAPASNPGGMRRLPSCAQPASPTRLNGNLIPQALREGAGPRPGESRKLGS</sequence>
<comment type="caution">
    <text evidence="2">The sequence shown here is derived from an EMBL/GenBank/DDBJ whole genome shotgun (WGS) entry which is preliminary data.</text>
</comment>
<evidence type="ECO:0000256" key="1">
    <source>
        <dbReference type="SAM" id="MobiDB-lite"/>
    </source>
</evidence>
<reference evidence="2 3" key="2">
    <citation type="submission" date="2019-04" db="EMBL/GenBank/DDBJ databases">
        <title>The genome sequence of big-headed turtle.</title>
        <authorList>
            <person name="Gong S."/>
        </authorList>
    </citation>
    <scope>NUCLEOTIDE SEQUENCE [LARGE SCALE GENOMIC DNA]</scope>
    <source>
        <strain evidence="2">DO16091913</strain>
        <tissue evidence="2">Muscle</tissue>
    </source>
</reference>
<evidence type="ECO:0000313" key="2">
    <source>
        <dbReference type="EMBL" id="TFK03427.1"/>
    </source>
</evidence>
<feature type="region of interest" description="Disordered" evidence="1">
    <location>
        <begin position="61"/>
        <end position="134"/>
    </location>
</feature>
<keyword evidence="3" id="KW-1185">Reference proteome</keyword>
<name>A0A4D9E1V8_9SAUR</name>